<protein>
    <recommendedName>
        <fullName evidence="4">Secreted protein</fullName>
    </recommendedName>
</protein>
<feature type="signal peptide" evidence="1">
    <location>
        <begin position="1"/>
        <end position="37"/>
    </location>
</feature>
<evidence type="ECO:0000313" key="3">
    <source>
        <dbReference type="Proteomes" id="UP001362999"/>
    </source>
</evidence>
<dbReference type="EMBL" id="JAWWNJ010000105">
    <property type="protein sequence ID" value="KAK6993006.1"/>
    <property type="molecule type" value="Genomic_DNA"/>
</dbReference>
<evidence type="ECO:0000256" key="1">
    <source>
        <dbReference type="SAM" id="SignalP"/>
    </source>
</evidence>
<comment type="caution">
    <text evidence="2">The sequence shown here is derived from an EMBL/GenBank/DDBJ whole genome shotgun (WGS) entry which is preliminary data.</text>
</comment>
<accession>A0AAV9ZX81</accession>
<evidence type="ECO:0000313" key="2">
    <source>
        <dbReference type="EMBL" id="KAK6993006.1"/>
    </source>
</evidence>
<evidence type="ECO:0008006" key="4">
    <source>
        <dbReference type="Google" id="ProtNLM"/>
    </source>
</evidence>
<organism evidence="2 3">
    <name type="scientific">Favolaschia claudopus</name>
    <dbReference type="NCBI Taxonomy" id="2862362"/>
    <lineage>
        <taxon>Eukaryota</taxon>
        <taxon>Fungi</taxon>
        <taxon>Dikarya</taxon>
        <taxon>Basidiomycota</taxon>
        <taxon>Agaricomycotina</taxon>
        <taxon>Agaricomycetes</taxon>
        <taxon>Agaricomycetidae</taxon>
        <taxon>Agaricales</taxon>
        <taxon>Marasmiineae</taxon>
        <taxon>Mycenaceae</taxon>
        <taxon>Favolaschia</taxon>
    </lineage>
</organism>
<gene>
    <name evidence="2" type="ORF">R3P38DRAFT_127147</name>
</gene>
<sequence>MVCSPVYRHLHRLLQPIMNLGFVLRAHLLCFASATQARNEQSPNDNKLDIGLHDLLCEIWPNSTRLIDPGQRKKLCQHNLHGIQLEQS</sequence>
<reference evidence="2 3" key="1">
    <citation type="journal article" date="2024" name="J Genomics">
        <title>Draft genome sequencing and assembly of Favolaschia claudopus CIRM-BRFM 2984 isolated from oak limbs.</title>
        <authorList>
            <person name="Navarro D."/>
            <person name="Drula E."/>
            <person name="Chaduli D."/>
            <person name="Cazenave R."/>
            <person name="Ahrendt S."/>
            <person name="Wang J."/>
            <person name="Lipzen A."/>
            <person name="Daum C."/>
            <person name="Barry K."/>
            <person name="Grigoriev I.V."/>
            <person name="Favel A."/>
            <person name="Rosso M.N."/>
            <person name="Martin F."/>
        </authorList>
    </citation>
    <scope>NUCLEOTIDE SEQUENCE [LARGE SCALE GENOMIC DNA]</scope>
    <source>
        <strain evidence="2 3">CIRM-BRFM 2984</strain>
    </source>
</reference>
<name>A0AAV9ZX81_9AGAR</name>
<dbReference type="Proteomes" id="UP001362999">
    <property type="component" value="Unassembled WGS sequence"/>
</dbReference>
<keyword evidence="1" id="KW-0732">Signal</keyword>
<feature type="chain" id="PRO_5043698790" description="Secreted protein" evidence="1">
    <location>
        <begin position="38"/>
        <end position="88"/>
    </location>
</feature>
<keyword evidence="3" id="KW-1185">Reference proteome</keyword>
<dbReference type="AlphaFoldDB" id="A0AAV9ZX81"/>
<proteinExistence type="predicted"/>